<dbReference type="InterPro" id="IPR001547">
    <property type="entry name" value="Glyco_hydro_5"/>
</dbReference>
<dbReference type="PROSITE" id="PS00659">
    <property type="entry name" value="GLYCOSYL_HYDROL_F5"/>
    <property type="match status" value="1"/>
</dbReference>
<evidence type="ECO:0000256" key="2">
    <source>
        <dbReference type="ARBA" id="ARBA00023295"/>
    </source>
</evidence>
<evidence type="ECO:0000256" key="4">
    <source>
        <dbReference type="SAM" id="SignalP"/>
    </source>
</evidence>
<dbReference type="Proteomes" id="UP000295164">
    <property type="component" value="Unassembled WGS sequence"/>
</dbReference>
<accession>A0A4R4DXX7</accession>
<comment type="similarity">
    <text evidence="3">Belongs to the glycosyl hydrolase 5 (cellulase A) family.</text>
</comment>
<name>A0A4R4DXX7_9BACT</name>
<evidence type="ECO:0000256" key="1">
    <source>
        <dbReference type="ARBA" id="ARBA00022801"/>
    </source>
</evidence>
<dbReference type="EMBL" id="SKFH01000027">
    <property type="protein sequence ID" value="TCZ68383.1"/>
    <property type="molecule type" value="Genomic_DNA"/>
</dbReference>
<gene>
    <name evidence="6" type="ORF">E0486_13960</name>
</gene>
<keyword evidence="2 3" id="KW-0326">Glycosidase</keyword>
<evidence type="ECO:0000259" key="5">
    <source>
        <dbReference type="Pfam" id="PF00150"/>
    </source>
</evidence>
<dbReference type="PANTHER" id="PTHR34142:SF1">
    <property type="entry name" value="GLYCOSIDE HYDROLASE FAMILY 5 DOMAIN-CONTAINING PROTEIN"/>
    <property type="match status" value="1"/>
</dbReference>
<comment type="caution">
    <text evidence="6">The sequence shown here is derived from an EMBL/GenBank/DDBJ whole genome shotgun (WGS) entry which is preliminary data.</text>
</comment>
<reference evidence="6 7" key="1">
    <citation type="submission" date="2019-03" db="EMBL/GenBank/DDBJ databases">
        <authorList>
            <person name="Kim M.K.M."/>
        </authorList>
    </citation>
    <scope>NUCLEOTIDE SEQUENCE [LARGE SCALE GENOMIC DNA]</scope>
    <source>
        <strain evidence="6 7">17J68-15</strain>
    </source>
</reference>
<dbReference type="GO" id="GO:0000272">
    <property type="term" value="P:polysaccharide catabolic process"/>
    <property type="evidence" value="ECO:0007669"/>
    <property type="project" value="InterPro"/>
</dbReference>
<feature type="chain" id="PRO_5020400216" evidence="4">
    <location>
        <begin position="19"/>
        <end position="315"/>
    </location>
</feature>
<feature type="signal peptide" evidence="4">
    <location>
        <begin position="1"/>
        <end position="18"/>
    </location>
</feature>
<keyword evidence="4" id="KW-0732">Signal</keyword>
<dbReference type="SUPFAM" id="SSF51445">
    <property type="entry name" value="(Trans)glycosidases"/>
    <property type="match status" value="1"/>
</dbReference>
<evidence type="ECO:0000256" key="3">
    <source>
        <dbReference type="RuleBase" id="RU361153"/>
    </source>
</evidence>
<evidence type="ECO:0000313" key="6">
    <source>
        <dbReference type="EMBL" id="TCZ68383.1"/>
    </source>
</evidence>
<dbReference type="OrthoDB" id="154460at2"/>
<feature type="domain" description="Glycoside hydrolase family 5" evidence="5">
    <location>
        <begin position="35"/>
        <end position="277"/>
    </location>
</feature>
<proteinExistence type="inferred from homology"/>
<sequence length="315" mass="35736">MRSIICMVFLLATVLAQAQPVKRWGQLSVKGTRLVDAKGAPVLLRGTSFGWDNWHPRYYNEAAVRWLARDWKVSVVRAAMGIEPEGAYNDSAARSIARVEAVIRGAVEAGIYVIVDWHSHNRNDAEATAFFRTMARKWGRYPNVIWEIFNEPDQESWAEVKAYATGIIRAIRAEDPDNLILVGCPHWNTDLNLVAQDPIRGVSNIMYTMHFYAAAHKQYLRDRCDGALAKGIPLFISECGSMEPTGDGRLDLEEWGRFQRWAEARGISWVIWSVSDKYESCSVLWKGAPANGGWQENDLKPWGVFIRRQLRALNP</sequence>
<dbReference type="Pfam" id="PF00150">
    <property type="entry name" value="Cellulase"/>
    <property type="match status" value="1"/>
</dbReference>
<dbReference type="Gene3D" id="3.20.20.80">
    <property type="entry name" value="Glycosidases"/>
    <property type="match status" value="1"/>
</dbReference>
<dbReference type="GO" id="GO:0004553">
    <property type="term" value="F:hydrolase activity, hydrolyzing O-glycosyl compounds"/>
    <property type="evidence" value="ECO:0007669"/>
    <property type="project" value="InterPro"/>
</dbReference>
<evidence type="ECO:0000313" key="7">
    <source>
        <dbReference type="Proteomes" id="UP000295164"/>
    </source>
</evidence>
<dbReference type="InterPro" id="IPR018087">
    <property type="entry name" value="Glyco_hydro_5_CS"/>
</dbReference>
<dbReference type="InterPro" id="IPR017853">
    <property type="entry name" value="GH"/>
</dbReference>
<keyword evidence="7" id="KW-1185">Reference proteome</keyword>
<dbReference type="PANTHER" id="PTHR34142">
    <property type="entry name" value="ENDO-BETA-1,4-GLUCANASE A"/>
    <property type="match status" value="1"/>
</dbReference>
<dbReference type="RefSeq" id="WP_131852834.1">
    <property type="nucleotide sequence ID" value="NZ_SKFH01000027.1"/>
</dbReference>
<keyword evidence="1 3" id="KW-0378">Hydrolase</keyword>
<dbReference type="AlphaFoldDB" id="A0A4R4DXX7"/>
<organism evidence="6 7">
    <name type="scientific">Flaviaesturariibacter aridisoli</name>
    <dbReference type="NCBI Taxonomy" id="2545761"/>
    <lineage>
        <taxon>Bacteria</taxon>
        <taxon>Pseudomonadati</taxon>
        <taxon>Bacteroidota</taxon>
        <taxon>Chitinophagia</taxon>
        <taxon>Chitinophagales</taxon>
        <taxon>Chitinophagaceae</taxon>
        <taxon>Flaviaestuariibacter</taxon>
    </lineage>
</organism>
<protein>
    <submittedName>
        <fullName evidence="6">Glycoside hydrolase family 5 protein</fullName>
    </submittedName>
</protein>